<reference evidence="1" key="1">
    <citation type="submission" date="2018-05" db="EMBL/GenBank/DDBJ databases">
        <authorList>
            <person name="Lanie J.A."/>
            <person name="Ng W.-L."/>
            <person name="Kazmierczak K.M."/>
            <person name="Andrzejewski T.M."/>
            <person name="Davidsen T.M."/>
            <person name="Wayne K.J."/>
            <person name="Tettelin H."/>
            <person name="Glass J.I."/>
            <person name="Rusch D."/>
            <person name="Podicherti R."/>
            <person name="Tsui H.-C.T."/>
            <person name="Winkler M.E."/>
        </authorList>
    </citation>
    <scope>NUCLEOTIDE SEQUENCE</scope>
</reference>
<name>A0A382UQJ2_9ZZZZ</name>
<proteinExistence type="predicted"/>
<protein>
    <submittedName>
        <fullName evidence="1">Uncharacterized protein</fullName>
    </submittedName>
</protein>
<gene>
    <name evidence="1" type="ORF">METZ01_LOCUS389324</name>
</gene>
<organism evidence="1">
    <name type="scientific">marine metagenome</name>
    <dbReference type="NCBI Taxonomy" id="408172"/>
    <lineage>
        <taxon>unclassified sequences</taxon>
        <taxon>metagenomes</taxon>
        <taxon>ecological metagenomes</taxon>
    </lineage>
</organism>
<accession>A0A382UQJ2</accession>
<evidence type="ECO:0000313" key="1">
    <source>
        <dbReference type="EMBL" id="SVD36470.1"/>
    </source>
</evidence>
<dbReference type="EMBL" id="UINC01146002">
    <property type="protein sequence ID" value="SVD36470.1"/>
    <property type="molecule type" value="Genomic_DNA"/>
</dbReference>
<sequence length="95" mass="10873">MPPVQDILVLFQTAPALDTQVVAWARYEASKGARIQDLVEEEDPPYNTAIEAMRDGWQVIQMSELKHRVPEDGYELGPLPYQTVLARYNVIEEEE</sequence>
<dbReference type="AlphaFoldDB" id="A0A382UQJ2"/>